<feature type="region of interest" description="Disordered" evidence="1">
    <location>
        <begin position="50"/>
        <end position="100"/>
    </location>
</feature>
<reference evidence="2 3" key="1">
    <citation type="journal article" date="2014" name="Agronomy (Basel)">
        <title>A Draft Genome Sequence for Ensete ventricosum, the Drought-Tolerant Tree Against Hunger.</title>
        <authorList>
            <person name="Harrison J."/>
            <person name="Moore K.A."/>
            <person name="Paszkiewicz K."/>
            <person name="Jones T."/>
            <person name="Grant M."/>
            <person name="Ambacheew D."/>
            <person name="Muzemil S."/>
            <person name="Studholme D.J."/>
        </authorList>
    </citation>
    <scope>NUCLEOTIDE SEQUENCE [LARGE SCALE GENOMIC DNA]</scope>
</reference>
<name>A0A427A2P1_ENSVE</name>
<feature type="non-terminal residue" evidence="2">
    <location>
        <position position="150"/>
    </location>
</feature>
<accession>A0A427A2P1</accession>
<evidence type="ECO:0000313" key="2">
    <source>
        <dbReference type="EMBL" id="RRT70462.1"/>
    </source>
</evidence>
<gene>
    <name evidence="2" type="ORF">B296_00034646</name>
</gene>
<comment type="caution">
    <text evidence="2">The sequence shown here is derived from an EMBL/GenBank/DDBJ whole genome shotgun (WGS) entry which is preliminary data.</text>
</comment>
<dbReference type="EMBL" id="AMZH03004009">
    <property type="protein sequence ID" value="RRT70462.1"/>
    <property type="molecule type" value="Genomic_DNA"/>
</dbReference>
<evidence type="ECO:0000313" key="3">
    <source>
        <dbReference type="Proteomes" id="UP000287651"/>
    </source>
</evidence>
<dbReference type="Proteomes" id="UP000287651">
    <property type="component" value="Unassembled WGS sequence"/>
</dbReference>
<feature type="compositionally biased region" description="Polar residues" evidence="1">
    <location>
        <begin position="88"/>
        <end position="98"/>
    </location>
</feature>
<dbReference type="AlphaFoldDB" id="A0A427A2P1"/>
<protein>
    <submittedName>
        <fullName evidence="2">Uncharacterized protein</fullName>
    </submittedName>
</protein>
<evidence type="ECO:0000256" key="1">
    <source>
        <dbReference type="SAM" id="MobiDB-lite"/>
    </source>
</evidence>
<proteinExistence type="predicted"/>
<organism evidence="2 3">
    <name type="scientific">Ensete ventricosum</name>
    <name type="common">Abyssinian banana</name>
    <name type="synonym">Musa ensete</name>
    <dbReference type="NCBI Taxonomy" id="4639"/>
    <lineage>
        <taxon>Eukaryota</taxon>
        <taxon>Viridiplantae</taxon>
        <taxon>Streptophyta</taxon>
        <taxon>Embryophyta</taxon>
        <taxon>Tracheophyta</taxon>
        <taxon>Spermatophyta</taxon>
        <taxon>Magnoliopsida</taxon>
        <taxon>Liliopsida</taxon>
        <taxon>Zingiberales</taxon>
        <taxon>Musaceae</taxon>
        <taxon>Ensete</taxon>
    </lineage>
</organism>
<sequence length="150" mass="16519">MSAESITLRVWTSMPLPLPGTATATAVKEKERRRLRTRLPRLLAVVSGAERGPLLPEFPRSVRWHPPHARKTSRRPEPNANPTTPPAQSTAKSNNSSRFRLLCLSVDGRRNRGSQGLHPPPVFPTLPPPSLPRAVDALFRQPPCYAGAIT</sequence>
<feature type="compositionally biased region" description="Basic residues" evidence="1">
    <location>
        <begin position="62"/>
        <end position="73"/>
    </location>
</feature>